<feature type="domain" description="Complex 1 LYR protein" evidence="3">
    <location>
        <begin position="13"/>
        <end position="70"/>
    </location>
</feature>
<feature type="compositionally biased region" description="Basic and acidic residues" evidence="2">
    <location>
        <begin position="874"/>
        <end position="900"/>
    </location>
</feature>
<feature type="compositionally biased region" description="Low complexity" evidence="2">
    <location>
        <begin position="658"/>
        <end position="671"/>
    </location>
</feature>
<comment type="similarity">
    <text evidence="1">Belongs to the complex I LYR family.</text>
</comment>
<protein>
    <recommendedName>
        <fullName evidence="3">Complex 1 LYR protein domain-containing protein</fullName>
    </recommendedName>
</protein>
<accession>A0A4P7NF05</accession>
<evidence type="ECO:0000259" key="3">
    <source>
        <dbReference type="Pfam" id="PF05347"/>
    </source>
</evidence>
<feature type="compositionally biased region" description="Pro residues" evidence="2">
    <location>
        <begin position="810"/>
        <end position="823"/>
    </location>
</feature>
<dbReference type="InterPro" id="IPR045297">
    <property type="entry name" value="Complex1_LYR_LYRM4"/>
</dbReference>
<organism evidence="4 5">
    <name type="scientific">Pyricularia oryzae</name>
    <name type="common">Rice blast fungus</name>
    <name type="synonym">Magnaporthe oryzae</name>
    <dbReference type="NCBI Taxonomy" id="318829"/>
    <lineage>
        <taxon>Eukaryota</taxon>
        <taxon>Fungi</taxon>
        <taxon>Dikarya</taxon>
        <taxon>Ascomycota</taxon>
        <taxon>Pezizomycotina</taxon>
        <taxon>Sordariomycetes</taxon>
        <taxon>Sordariomycetidae</taxon>
        <taxon>Magnaporthales</taxon>
        <taxon>Pyriculariaceae</taxon>
        <taxon>Pyricularia</taxon>
    </lineage>
</organism>
<feature type="region of interest" description="Disordered" evidence="2">
    <location>
        <begin position="347"/>
        <end position="931"/>
    </location>
</feature>
<feature type="compositionally biased region" description="Low complexity" evidence="2">
    <location>
        <begin position="584"/>
        <end position="600"/>
    </location>
</feature>
<feature type="region of interest" description="Disordered" evidence="2">
    <location>
        <begin position="229"/>
        <end position="254"/>
    </location>
</feature>
<feature type="compositionally biased region" description="Basic residues" evidence="2">
    <location>
        <begin position="357"/>
        <end position="379"/>
    </location>
</feature>
<feature type="compositionally biased region" description="Acidic residues" evidence="2">
    <location>
        <begin position="451"/>
        <end position="477"/>
    </location>
</feature>
<feature type="compositionally biased region" description="Polar residues" evidence="2">
    <location>
        <begin position="506"/>
        <end position="515"/>
    </location>
</feature>
<evidence type="ECO:0000313" key="5">
    <source>
        <dbReference type="Proteomes" id="UP000294847"/>
    </source>
</evidence>
<feature type="compositionally biased region" description="Basic and acidic residues" evidence="2">
    <location>
        <begin position="244"/>
        <end position="254"/>
    </location>
</feature>
<reference evidence="4 5" key="1">
    <citation type="journal article" date="2019" name="Mol. Biol. Evol.">
        <title>Blast fungal genomes show frequent chromosomal changes, gene gains and losses, and effector gene turnover.</title>
        <authorList>
            <person name="Gomez Luciano L.B."/>
            <person name="Jason Tsai I."/>
            <person name="Chuma I."/>
            <person name="Tosa Y."/>
            <person name="Chen Y.H."/>
            <person name="Li J.Y."/>
            <person name="Li M.Y."/>
            <person name="Jade Lu M.Y."/>
            <person name="Nakayashiki H."/>
            <person name="Li W.H."/>
        </authorList>
    </citation>
    <scope>NUCLEOTIDE SEQUENCE [LARGE SCALE GENOMIC DNA]</scope>
    <source>
        <strain evidence="4">MZ5-1-6</strain>
    </source>
</reference>
<evidence type="ECO:0000256" key="1">
    <source>
        <dbReference type="ARBA" id="ARBA00009508"/>
    </source>
</evidence>
<dbReference type="Proteomes" id="UP000294847">
    <property type="component" value="Chromosome 4"/>
</dbReference>
<feature type="compositionally biased region" description="Polar residues" evidence="2">
    <location>
        <begin position="624"/>
        <end position="641"/>
    </location>
</feature>
<dbReference type="GO" id="GO:0005739">
    <property type="term" value="C:mitochondrion"/>
    <property type="evidence" value="ECO:0007669"/>
    <property type="project" value="TreeGrafter"/>
</dbReference>
<dbReference type="InterPro" id="IPR051522">
    <property type="entry name" value="ISC_assembly_LYR"/>
</dbReference>
<name>A0A4P7NF05_PYROR</name>
<feature type="compositionally biased region" description="Acidic residues" evidence="2">
    <location>
        <begin position="234"/>
        <end position="243"/>
    </location>
</feature>
<dbReference type="GO" id="GO:1990221">
    <property type="term" value="C:L-cysteine desulfurase complex"/>
    <property type="evidence" value="ECO:0007669"/>
    <property type="project" value="TreeGrafter"/>
</dbReference>
<feature type="compositionally biased region" description="Low complexity" evidence="2">
    <location>
        <begin position="394"/>
        <end position="433"/>
    </location>
</feature>
<dbReference type="GO" id="GO:0016226">
    <property type="term" value="P:iron-sulfur cluster assembly"/>
    <property type="evidence" value="ECO:0007669"/>
    <property type="project" value="InterPro"/>
</dbReference>
<dbReference type="InterPro" id="IPR008011">
    <property type="entry name" value="Complex1_LYR_dom"/>
</dbReference>
<feature type="compositionally biased region" description="Basic and acidic residues" evidence="2">
    <location>
        <begin position="759"/>
        <end position="780"/>
    </location>
</feature>
<dbReference type="AlphaFoldDB" id="A0A4P7NF05"/>
<dbReference type="PANTHER" id="PTHR13166">
    <property type="entry name" value="PROTEIN C6ORF149"/>
    <property type="match status" value="1"/>
</dbReference>
<evidence type="ECO:0000256" key="2">
    <source>
        <dbReference type="SAM" id="MobiDB-lite"/>
    </source>
</evidence>
<evidence type="ECO:0000313" key="4">
    <source>
        <dbReference type="EMBL" id="QBZ60444.1"/>
    </source>
</evidence>
<sequence>MSASQVFKGQPAQQVKSLYRQLLRQSNQFPAYNFREYARRRTRDAFRDSKDVKDTGRIEELYQQGLKDLQIMKRQTVMGQFYQLDRLVIENGISGKETGDGNEIVREKPQGPLRCWKIIRSIACRDVKTFRPLHLQFRSILTEHCLTMAPGTRRGNRSGYPEHDDFEGLPVRQWRQEWVTVAPAAQVEAHHENDIWARELPYGMPKDSQLLAPHSLELLRAARSGRLYKRPAPADDDDAELDAGPDKADKKEDVSAKGYSVKVWKQVPRNAEGATISYLAKRRKNTVTLKPKAEVLQSTGSSITRATIRRVDAAGNPYEQTITLTEGQPVDGEIISTSVVPMPAVEAVLPAQQTTPVRRKPPPPRRKPKGPGRGRKKGRLPLPASTRPPSSVETAEGAGASTSTATGGVGSSAAAPLDGQAAQASSNQTQTSSGVDGAQGDPMDQSAHPSDDEDGDEGDDGDDGDEGDGDIEMEGTSDIDRASEPIENTPNPQPQPSQKSEEASQAPVNSGSDVSGKQLEPQGLLPLPASIATSASPRAEGSPLKHVALASPTNKSPVLSPKAEEISQGTPAAPESQPKESAELLEATEPTAVTETVAADPAKEQPSVAETSKSHQETEPLDVNDTTATEGSKQEVSTLPSASEMAVDSAPAPDVTMEDAPAPEVEAPEPAQSSDPQPMEIEETKEPSLEVSQSALPDLKPSLVPAEPAWESVGLATDAQAPAPQVKSPTPEEKQPTPEEPADIITKTEPATETPTVKSPEKTPEQAETKAELPDLREPVDAPAPTESPKVAEESVAQPTEAAPVIPEASPLPPQPPSPPLPPTKVAEDEDEGPDLFSGLEAQLNAQDEQNRVALKTETVDEAPVPDEQASKQAGKETGESTEDKLADKPADKSPTESEYKPVPQPAAEPAADPTTRPAVEDAKPVLPEGT</sequence>
<dbReference type="Pfam" id="PF05347">
    <property type="entry name" value="Complex1_LYR"/>
    <property type="match status" value="1"/>
</dbReference>
<dbReference type="PANTHER" id="PTHR13166:SF7">
    <property type="entry name" value="LYR MOTIF-CONTAINING PROTEIN 4"/>
    <property type="match status" value="1"/>
</dbReference>
<dbReference type="EMBL" id="CP034207">
    <property type="protein sequence ID" value="QBZ60444.1"/>
    <property type="molecule type" value="Genomic_DNA"/>
</dbReference>
<proteinExistence type="inferred from homology"/>
<dbReference type="CDD" id="cd20264">
    <property type="entry name" value="Complex1_LYR_LYRM4"/>
    <property type="match status" value="1"/>
</dbReference>
<gene>
    <name evidence="4" type="ORF">PoMZ_07384</name>
</gene>